<accession>A0AAE0T0Y3</accession>
<proteinExistence type="predicted"/>
<protein>
    <submittedName>
        <fullName evidence="2">Uncharacterized protein</fullName>
    </submittedName>
</protein>
<dbReference type="AlphaFoldDB" id="A0AAE0T0Y3"/>
<keyword evidence="1" id="KW-0472">Membrane</keyword>
<organism evidence="2 3">
    <name type="scientific">Potamilus streckersoni</name>
    <dbReference type="NCBI Taxonomy" id="2493646"/>
    <lineage>
        <taxon>Eukaryota</taxon>
        <taxon>Metazoa</taxon>
        <taxon>Spiralia</taxon>
        <taxon>Lophotrochozoa</taxon>
        <taxon>Mollusca</taxon>
        <taxon>Bivalvia</taxon>
        <taxon>Autobranchia</taxon>
        <taxon>Heteroconchia</taxon>
        <taxon>Palaeoheterodonta</taxon>
        <taxon>Unionida</taxon>
        <taxon>Unionoidea</taxon>
        <taxon>Unionidae</taxon>
        <taxon>Ambleminae</taxon>
        <taxon>Lampsilini</taxon>
        <taxon>Potamilus</taxon>
    </lineage>
</organism>
<evidence type="ECO:0000313" key="3">
    <source>
        <dbReference type="Proteomes" id="UP001195483"/>
    </source>
</evidence>
<feature type="transmembrane region" description="Helical" evidence="1">
    <location>
        <begin position="138"/>
        <end position="162"/>
    </location>
</feature>
<keyword evidence="1" id="KW-0812">Transmembrane</keyword>
<sequence length="209" mass="23679">MQLLLFDNMANKGDMLFGTFIVILQCLSFVMFALRFHQLLDPPECAKIFLPNTACTGSCIDRRVYHMVCISPLCNVVAILLTVQSLYRKEGYSTKVATSWIGISTFLAGLSCFAYICLRSIIRWKLSMNGCEHPNDNFLDVLFIVAVGTVCHIISTLLFAVWRIINRRNSSFLHSKSRGYNNGKSLLISVWTVSNYENIGNTLNYLVRK</sequence>
<keyword evidence="1" id="KW-1133">Transmembrane helix</keyword>
<reference evidence="2" key="2">
    <citation type="journal article" date="2021" name="Genome Biol. Evol.">
        <title>Developing a high-quality reference genome for a parasitic bivalve with doubly uniparental inheritance (Bivalvia: Unionida).</title>
        <authorList>
            <person name="Smith C.H."/>
        </authorList>
    </citation>
    <scope>NUCLEOTIDE SEQUENCE</scope>
    <source>
        <strain evidence="2">CHS0354</strain>
        <tissue evidence="2">Mantle</tissue>
    </source>
</reference>
<feature type="transmembrane region" description="Helical" evidence="1">
    <location>
        <begin position="99"/>
        <end position="118"/>
    </location>
</feature>
<dbReference type="EMBL" id="JAEAOA010002336">
    <property type="protein sequence ID" value="KAK3601255.1"/>
    <property type="molecule type" value="Genomic_DNA"/>
</dbReference>
<gene>
    <name evidence="2" type="ORF">CHS0354_040434</name>
</gene>
<keyword evidence="3" id="KW-1185">Reference proteome</keyword>
<name>A0AAE0T0Y3_9BIVA</name>
<comment type="caution">
    <text evidence="2">The sequence shown here is derived from an EMBL/GenBank/DDBJ whole genome shotgun (WGS) entry which is preliminary data.</text>
</comment>
<evidence type="ECO:0000313" key="2">
    <source>
        <dbReference type="EMBL" id="KAK3601255.1"/>
    </source>
</evidence>
<reference evidence="2" key="1">
    <citation type="journal article" date="2021" name="Genome Biol. Evol.">
        <title>A High-Quality Reference Genome for a Parasitic Bivalve with Doubly Uniparental Inheritance (Bivalvia: Unionida).</title>
        <authorList>
            <person name="Smith C.H."/>
        </authorList>
    </citation>
    <scope>NUCLEOTIDE SEQUENCE</scope>
    <source>
        <strain evidence="2">CHS0354</strain>
    </source>
</reference>
<feature type="transmembrane region" description="Helical" evidence="1">
    <location>
        <begin position="64"/>
        <end position="87"/>
    </location>
</feature>
<feature type="transmembrane region" description="Helical" evidence="1">
    <location>
        <begin position="15"/>
        <end position="34"/>
    </location>
</feature>
<evidence type="ECO:0000256" key="1">
    <source>
        <dbReference type="SAM" id="Phobius"/>
    </source>
</evidence>
<reference evidence="2" key="3">
    <citation type="submission" date="2023-05" db="EMBL/GenBank/DDBJ databases">
        <authorList>
            <person name="Smith C.H."/>
        </authorList>
    </citation>
    <scope>NUCLEOTIDE SEQUENCE</scope>
    <source>
        <strain evidence="2">CHS0354</strain>
        <tissue evidence="2">Mantle</tissue>
    </source>
</reference>
<dbReference type="Proteomes" id="UP001195483">
    <property type="component" value="Unassembled WGS sequence"/>
</dbReference>